<reference evidence="6 7" key="1">
    <citation type="submission" date="2023-07" db="EMBL/GenBank/DDBJ databases">
        <title>Sequencing the genomes of 1000 actinobacteria strains.</title>
        <authorList>
            <person name="Klenk H.-P."/>
        </authorList>
    </citation>
    <scope>NUCLEOTIDE SEQUENCE [LARGE SCALE GENOMIC DNA]</scope>
    <source>
        <strain evidence="6 7">DSM 22966</strain>
    </source>
</reference>
<organism evidence="6 7">
    <name type="scientific">Enteractinococcus fodinae</name>
    <dbReference type="NCBI Taxonomy" id="684663"/>
    <lineage>
        <taxon>Bacteria</taxon>
        <taxon>Bacillati</taxon>
        <taxon>Actinomycetota</taxon>
        <taxon>Actinomycetes</taxon>
        <taxon>Micrococcales</taxon>
        <taxon>Micrococcaceae</taxon>
    </lineage>
</organism>
<evidence type="ECO:0000256" key="4">
    <source>
        <dbReference type="ARBA" id="ARBA00023136"/>
    </source>
</evidence>
<comment type="caution">
    <text evidence="6">The sequence shown here is derived from an EMBL/GenBank/DDBJ whole genome shotgun (WGS) entry which is preliminary data.</text>
</comment>
<sequence length="305" mass="34115">MSHTAKKKFHSMGRVTALAAAVGLALTACGNGETADTGDEGGEDNTIDIAINHGWEEGIAVAELWALILEDEGYEVSKNYMDLAPSFSALSTGDMDFNMNIWQPVTHEEYLNEYGEDLEEVGVWNSDANQVIAVNADAPIDSLDELADNADLFDSELVGIEPGAGLTERTEQYVIPDYGLEDWEFTTSSTPAMLQEVDTATSAGENIAFTLWRPHWAFSAYDIKALEDPEEALGQEENMTIYARNGFSDDHPEVYEWLSNFEFETDLLQDLEEDMFVEEVSQDDYPEVVREWMEENQEWVDSLTN</sequence>
<keyword evidence="4" id="KW-0472">Membrane</keyword>
<dbReference type="PANTHER" id="PTHR47737">
    <property type="entry name" value="GLYCINE BETAINE/PROLINE BETAINE TRANSPORT SYSTEM PERMEASE PROTEIN PROW"/>
    <property type="match status" value="1"/>
</dbReference>
<accession>A0ABU2B5Y7</accession>
<dbReference type="Gene3D" id="3.40.190.100">
    <property type="entry name" value="Glycine betaine-binding periplasmic protein, domain 2"/>
    <property type="match status" value="1"/>
</dbReference>
<dbReference type="PROSITE" id="PS51257">
    <property type="entry name" value="PROKAR_LIPOPROTEIN"/>
    <property type="match status" value="1"/>
</dbReference>
<evidence type="ECO:0000256" key="3">
    <source>
        <dbReference type="ARBA" id="ARBA00022475"/>
    </source>
</evidence>
<dbReference type="EMBL" id="JAVDYJ010000001">
    <property type="protein sequence ID" value="MDR7347799.1"/>
    <property type="molecule type" value="Genomic_DNA"/>
</dbReference>
<evidence type="ECO:0000259" key="5">
    <source>
        <dbReference type="Pfam" id="PF04069"/>
    </source>
</evidence>
<evidence type="ECO:0000313" key="7">
    <source>
        <dbReference type="Proteomes" id="UP001183794"/>
    </source>
</evidence>
<feature type="domain" description="ABC-type glycine betaine transport system substrate-binding" evidence="5">
    <location>
        <begin position="46"/>
        <end position="295"/>
    </location>
</feature>
<dbReference type="RefSeq" id="WP_310174409.1">
    <property type="nucleotide sequence ID" value="NZ_BAABHE010000002.1"/>
</dbReference>
<keyword evidence="2" id="KW-0813">Transport</keyword>
<protein>
    <submittedName>
        <fullName evidence="6">Glycine betaine/proline transport system substrate-binding protein</fullName>
    </submittedName>
</protein>
<name>A0ABU2B5Y7_9MICC</name>
<dbReference type="Gene3D" id="3.10.105.10">
    <property type="entry name" value="Dipeptide-binding Protein, Domain 3"/>
    <property type="match status" value="2"/>
</dbReference>
<keyword evidence="3" id="KW-1003">Cell membrane</keyword>
<comment type="subcellular location">
    <subcellularLocation>
        <location evidence="1">Cell membrane</location>
    </subcellularLocation>
</comment>
<evidence type="ECO:0000313" key="6">
    <source>
        <dbReference type="EMBL" id="MDR7347799.1"/>
    </source>
</evidence>
<keyword evidence="7" id="KW-1185">Reference proteome</keyword>
<dbReference type="CDD" id="cd13639">
    <property type="entry name" value="PBP2_OpuAC_like"/>
    <property type="match status" value="1"/>
</dbReference>
<dbReference type="InterPro" id="IPR007210">
    <property type="entry name" value="ABC_Gly_betaine_transp_sub-bd"/>
</dbReference>
<dbReference type="Pfam" id="PF04069">
    <property type="entry name" value="OpuAC"/>
    <property type="match status" value="1"/>
</dbReference>
<dbReference type="SUPFAM" id="SSF53850">
    <property type="entry name" value="Periplasmic binding protein-like II"/>
    <property type="match status" value="1"/>
</dbReference>
<evidence type="ECO:0000256" key="2">
    <source>
        <dbReference type="ARBA" id="ARBA00022448"/>
    </source>
</evidence>
<dbReference type="Proteomes" id="UP001183794">
    <property type="component" value="Unassembled WGS sequence"/>
</dbReference>
<evidence type="ECO:0000256" key="1">
    <source>
        <dbReference type="ARBA" id="ARBA00004236"/>
    </source>
</evidence>
<dbReference type="PANTHER" id="PTHR47737:SF1">
    <property type="entry name" value="GLYCINE BETAINE_PROLINE BETAINE TRANSPORT SYSTEM PERMEASE PROTEIN PROW"/>
    <property type="match status" value="1"/>
</dbReference>
<proteinExistence type="predicted"/>
<gene>
    <name evidence="6" type="ORF">J2S62_002056</name>
</gene>